<accession>A0A1J0GI21</accession>
<dbReference type="AlphaFoldDB" id="A0A1J0GI21"/>
<sequence>MFFNYSKEQGVIKKDVVKNIKQFKNERKPKQFITDGEFGELLRHIDTTKFHEYRDYICVLFCSTKGNIVMMRTFEKKLKDYG</sequence>
<evidence type="ECO:0000313" key="1">
    <source>
        <dbReference type="EMBL" id="APC41001.1"/>
    </source>
</evidence>
<evidence type="ECO:0000313" key="2">
    <source>
        <dbReference type="Proteomes" id="UP000182569"/>
    </source>
</evidence>
<dbReference type="KEGG" id="ceu:A7L45_13420"/>
<dbReference type="InterPro" id="IPR011010">
    <property type="entry name" value="DNA_brk_join_enz"/>
</dbReference>
<keyword evidence="2" id="KW-1185">Reference proteome</keyword>
<dbReference type="Proteomes" id="UP000182569">
    <property type="component" value="Chromosome"/>
</dbReference>
<name>A0A1J0GI21_9CLOT</name>
<dbReference type="RefSeq" id="WP_071613294.1">
    <property type="nucleotide sequence ID" value="NZ_CP015756.1"/>
</dbReference>
<dbReference type="STRING" id="1552.A7L45_13420"/>
<dbReference type="SUPFAM" id="SSF56349">
    <property type="entry name" value="DNA breaking-rejoining enzymes"/>
    <property type="match status" value="1"/>
</dbReference>
<proteinExistence type="predicted"/>
<dbReference type="GO" id="GO:0003677">
    <property type="term" value="F:DNA binding"/>
    <property type="evidence" value="ECO:0007669"/>
    <property type="project" value="InterPro"/>
</dbReference>
<protein>
    <submittedName>
        <fullName evidence="1">Uncharacterized protein</fullName>
    </submittedName>
</protein>
<organism evidence="1 2">
    <name type="scientific">Clostridium estertheticum subsp. estertheticum</name>
    <dbReference type="NCBI Taxonomy" id="1552"/>
    <lineage>
        <taxon>Bacteria</taxon>
        <taxon>Bacillati</taxon>
        <taxon>Bacillota</taxon>
        <taxon>Clostridia</taxon>
        <taxon>Eubacteriales</taxon>
        <taxon>Clostridiaceae</taxon>
        <taxon>Clostridium</taxon>
    </lineage>
</organism>
<dbReference type="EMBL" id="CP015756">
    <property type="protein sequence ID" value="APC41001.1"/>
    <property type="molecule type" value="Genomic_DNA"/>
</dbReference>
<gene>
    <name evidence="1" type="ORF">A7L45_13420</name>
</gene>
<reference evidence="2" key="1">
    <citation type="journal article" date="2016" name="Front. Microbiol.">
        <title>Complete Genome Sequence of Clostridium estertheticum DSM 8809, a Microbe Identified in Spoiled Vacuum Packed Beef.</title>
        <authorList>
            <person name="Yu Z."/>
            <person name="Gunn L."/>
            <person name="Brennan E."/>
            <person name="Reid R."/>
            <person name="Wall P.G."/>
            <person name="Gaora O.P."/>
            <person name="Hurley D."/>
            <person name="Bolton D."/>
            <person name="Fanning S."/>
        </authorList>
    </citation>
    <scope>NUCLEOTIDE SEQUENCE [LARGE SCALE GENOMIC DNA]</scope>
    <source>
        <strain evidence="2">DSM 8809</strain>
    </source>
</reference>